<comment type="similarity">
    <text evidence="1">Belongs to the peptidase S8 family.</text>
</comment>
<dbReference type="EMBL" id="ADZX01000477">
    <property type="protein sequence ID" value="EFK96459.1"/>
    <property type="molecule type" value="Genomic_DNA"/>
</dbReference>
<organism evidence="7">
    <name type="scientific">sediment metagenome</name>
    <dbReference type="NCBI Taxonomy" id="749907"/>
    <lineage>
        <taxon>unclassified sequences</taxon>
        <taxon>metagenomes</taxon>
        <taxon>ecological metagenomes</taxon>
    </lineage>
</organism>
<reference evidence="7" key="2">
    <citation type="journal article" date="2011" name="Microb. Ecol.">
        <title>Taxonomic and Functional Metagenomic Profiling of the Microbial Community in the Anoxic Sediment of a Sub-saline Shallow Lake (Laguna de Carrizo, Central Spain).</title>
        <authorList>
            <person name="Ferrer M."/>
            <person name="Guazzaroni M.E."/>
            <person name="Richter M."/>
            <person name="Garcia-Salamanca A."/>
            <person name="Yarza P."/>
            <person name="Suarez-Suarez A."/>
            <person name="Solano J."/>
            <person name="Alcaide M."/>
            <person name="van Dillewijn P."/>
            <person name="Molina-Henares M.A."/>
            <person name="Lopez-Cortes N."/>
            <person name="Al-Ramahi Y."/>
            <person name="Guerrero C."/>
            <person name="Acosta A."/>
            <person name="de Eugenio L.I."/>
            <person name="Martinez V."/>
            <person name="Marques S."/>
            <person name="Rojo F."/>
            <person name="Santero E."/>
            <person name="Genilloud O."/>
            <person name="Perez-Perez J."/>
            <person name="Rossello-Mora R."/>
            <person name="Ramos J.L."/>
        </authorList>
    </citation>
    <scope>NUCLEOTIDE SEQUENCE</scope>
</reference>
<sequence>MRDALYEKARATQAPVVAWLEARGLPYRPFYIVNALLVTGPLSAAEALAARPDVARIEGNPELVELRPVQPTPEELRAALGTAAPAAIEPGVNAIRAPEVWAAGVTGQGIVVGGADTGIQWDHPALIGQYRGWNGAAASHDYNWHDSVHEPTGDCPPDSPVPCDDHGHGTHTVGTVLGLDAGGTNQIGVAPGARFIGCRNMGEGVGTPARYLECMEWFLAPYPVGGTPAEGDPALAPDLTTNSWGCPPSEGCAPATLQAAVEAQRAAGILFVAAAGNSGSACSTVSDPPSFYDASYTVGAYSVGTGDIASFSSRGPVTADGSGRTKPDIAAPGSRCARPT</sequence>
<evidence type="ECO:0000256" key="3">
    <source>
        <dbReference type="ARBA" id="ARBA00022801"/>
    </source>
</evidence>
<dbReference type="AlphaFoldDB" id="D9PJ10"/>
<feature type="region of interest" description="Disordered" evidence="5">
    <location>
        <begin position="313"/>
        <end position="340"/>
    </location>
</feature>
<keyword evidence="2" id="KW-0645">Protease</keyword>
<evidence type="ECO:0000256" key="1">
    <source>
        <dbReference type="ARBA" id="ARBA00011073"/>
    </source>
</evidence>
<dbReference type="Pfam" id="PF00082">
    <property type="entry name" value="Peptidase_S8"/>
    <property type="match status" value="1"/>
</dbReference>
<dbReference type="InterPro" id="IPR051048">
    <property type="entry name" value="Peptidase_S8/S53_subtilisin"/>
</dbReference>
<evidence type="ECO:0000313" key="7">
    <source>
        <dbReference type="EMBL" id="EFK96459.1"/>
    </source>
</evidence>
<evidence type="ECO:0000256" key="5">
    <source>
        <dbReference type="SAM" id="MobiDB-lite"/>
    </source>
</evidence>
<keyword evidence="3 7" id="KW-0378">Hydrolase</keyword>
<evidence type="ECO:0000259" key="6">
    <source>
        <dbReference type="Pfam" id="PF00082"/>
    </source>
</evidence>
<gene>
    <name evidence="7" type="primary">ISP-1</name>
    <name evidence="7" type="ORF">LDC_1519</name>
</gene>
<dbReference type="Gene3D" id="3.40.50.200">
    <property type="entry name" value="Peptidase S8/S53 domain"/>
    <property type="match status" value="1"/>
</dbReference>
<dbReference type="InterPro" id="IPR015500">
    <property type="entry name" value="Peptidase_S8_subtilisin-rel"/>
</dbReference>
<dbReference type="InterPro" id="IPR000209">
    <property type="entry name" value="Peptidase_S8/S53_dom"/>
</dbReference>
<dbReference type="PANTHER" id="PTHR43399">
    <property type="entry name" value="SUBTILISIN-RELATED"/>
    <property type="match status" value="1"/>
</dbReference>
<dbReference type="PROSITE" id="PS51892">
    <property type="entry name" value="SUBTILASE"/>
    <property type="match status" value="1"/>
</dbReference>
<feature type="domain" description="Peptidase S8/S53" evidence="6">
    <location>
        <begin position="107"/>
        <end position="333"/>
    </location>
</feature>
<dbReference type="SUPFAM" id="SSF52743">
    <property type="entry name" value="Subtilisin-like"/>
    <property type="match status" value="1"/>
</dbReference>
<accession>D9PJ10</accession>
<reference evidence="7" key="1">
    <citation type="submission" date="2010-07" db="EMBL/GenBank/DDBJ databases">
        <authorList>
            <consortium name="CONSOLIDER consortium CSD2007-00005"/>
            <person name="Guazzaroni M.-E."/>
            <person name="Richter M."/>
            <person name="Garcia-Salamanca A."/>
            <person name="Yarza P."/>
            <person name="Ferrer M."/>
        </authorList>
    </citation>
    <scope>NUCLEOTIDE SEQUENCE</scope>
</reference>
<dbReference type="InterPro" id="IPR036852">
    <property type="entry name" value="Peptidase_S8/S53_dom_sf"/>
</dbReference>
<protein>
    <submittedName>
        <fullName evidence="7">Subtilase family</fullName>
        <ecNumber evidence="7">3.4.21.-</ecNumber>
    </submittedName>
</protein>
<dbReference type="GO" id="GO:0004252">
    <property type="term" value="F:serine-type endopeptidase activity"/>
    <property type="evidence" value="ECO:0007669"/>
    <property type="project" value="InterPro"/>
</dbReference>
<dbReference type="EC" id="3.4.21.-" evidence="7"/>
<dbReference type="PRINTS" id="PR00723">
    <property type="entry name" value="SUBTILISIN"/>
</dbReference>
<comment type="caution">
    <text evidence="7">The sequence shown here is derived from an EMBL/GenBank/DDBJ whole genome shotgun (WGS) entry which is preliminary data.</text>
</comment>
<dbReference type="GO" id="GO:0006508">
    <property type="term" value="P:proteolysis"/>
    <property type="evidence" value="ECO:0007669"/>
    <property type="project" value="UniProtKB-KW"/>
</dbReference>
<proteinExistence type="inferred from homology"/>
<name>D9PJ10_9ZZZZ</name>
<evidence type="ECO:0000256" key="2">
    <source>
        <dbReference type="ARBA" id="ARBA00022670"/>
    </source>
</evidence>
<keyword evidence="4" id="KW-0720">Serine protease</keyword>
<evidence type="ECO:0000256" key="4">
    <source>
        <dbReference type="ARBA" id="ARBA00022825"/>
    </source>
</evidence>
<dbReference type="PANTHER" id="PTHR43399:SF4">
    <property type="entry name" value="CELL WALL-ASSOCIATED PROTEASE"/>
    <property type="match status" value="1"/>
</dbReference>